<organism evidence="2 3">
    <name type="scientific">Dioscorea zingiberensis</name>
    <dbReference type="NCBI Taxonomy" id="325984"/>
    <lineage>
        <taxon>Eukaryota</taxon>
        <taxon>Viridiplantae</taxon>
        <taxon>Streptophyta</taxon>
        <taxon>Embryophyta</taxon>
        <taxon>Tracheophyta</taxon>
        <taxon>Spermatophyta</taxon>
        <taxon>Magnoliopsida</taxon>
        <taxon>Liliopsida</taxon>
        <taxon>Dioscoreales</taxon>
        <taxon>Dioscoreaceae</taxon>
        <taxon>Dioscorea</taxon>
    </lineage>
</organism>
<dbReference type="OrthoDB" id="1937352at2759"/>
<accession>A0A9D5CTG2</accession>
<proteinExistence type="predicted"/>
<protein>
    <submittedName>
        <fullName evidence="2">Uncharacterized protein</fullName>
    </submittedName>
</protein>
<evidence type="ECO:0000313" key="2">
    <source>
        <dbReference type="EMBL" id="KAJ0978222.1"/>
    </source>
</evidence>
<comment type="caution">
    <text evidence="2">The sequence shown here is derived from an EMBL/GenBank/DDBJ whole genome shotgun (WGS) entry which is preliminary data.</text>
</comment>
<name>A0A9D5CTG2_9LILI</name>
<evidence type="ECO:0000313" key="3">
    <source>
        <dbReference type="Proteomes" id="UP001085076"/>
    </source>
</evidence>
<evidence type="ECO:0000256" key="1">
    <source>
        <dbReference type="SAM" id="MobiDB-lite"/>
    </source>
</evidence>
<gene>
    <name evidence="2" type="ORF">J5N97_013696</name>
</gene>
<dbReference type="EMBL" id="JAGGNH010000003">
    <property type="protein sequence ID" value="KAJ0978222.1"/>
    <property type="molecule type" value="Genomic_DNA"/>
</dbReference>
<feature type="compositionally biased region" description="Basic and acidic residues" evidence="1">
    <location>
        <begin position="45"/>
        <end position="54"/>
    </location>
</feature>
<dbReference type="AlphaFoldDB" id="A0A9D5CTG2"/>
<sequence>MFAALAQSKDAVVSEVSNEEVYQIDYRGPETHSALPPPELSWADPKPKPRMKPDVHKAVRPLYPNYYSNI</sequence>
<reference evidence="2" key="2">
    <citation type="journal article" date="2022" name="Hortic Res">
        <title>The genome of Dioscorea zingiberensis sheds light on the biosynthesis, origin and evolution of the medicinally important diosgenin saponins.</title>
        <authorList>
            <person name="Li Y."/>
            <person name="Tan C."/>
            <person name="Li Z."/>
            <person name="Guo J."/>
            <person name="Li S."/>
            <person name="Chen X."/>
            <person name="Wang C."/>
            <person name="Dai X."/>
            <person name="Yang H."/>
            <person name="Song W."/>
            <person name="Hou L."/>
            <person name="Xu J."/>
            <person name="Tong Z."/>
            <person name="Xu A."/>
            <person name="Yuan X."/>
            <person name="Wang W."/>
            <person name="Yang Q."/>
            <person name="Chen L."/>
            <person name="Sun Z."/>
            <person name="Wang K."/>
            <person name="Pan B."/>
            <person name="Chen J."/>
            <person name="Bao Y."/>
            <person name="Liu F."/>
            <person name="Qi X."/>
            <person name="Gang D.R."/>
            <person name="Wen J."/>
            <person name="Li J."/>
        </authorList>
    </citation>
    <scope>NUCLEOTIDE SEQUENCE</scope>
    <source>
        <strain evidence="2">Dzin_1.0</strain>
    </source>
</reference>
<feature type="region of interest" description="Disordered" evidence="1">
    <location>
        <begin position="28"/>
        <end position="54"/>
    </location>
</feature>
<keyword evidence="3" id="KW-1185">Reference proteome</keyword>
<dbReference type="Proteomes" id="UP001085076">
    <property type="component" value="Miscellaneous, Linkage group lg03"/>
</dbReference>
<reference evidence="2" key="1">
    <citation type="submission" date="2021-03" db="EMBL/GenBank/DDBJ databases">
        <authorList>
            <person name="Li Z."/>
            <person name="Yang C."/>
        </authorList>
    </citation>
    <scope>NUCLEOTIDE SEQUENCE</scope>
    <source>
        <strain evidence="2">Dzin_1.0</strain>
        <tissue evidence="2">Leaf</tissue>
    </source>
</reference>